<sequence>MQGHPVLLNKAPTLHRLGIQAFQPILMEGRAICLHPLVYNGFNADFDGGSNGCSCTFIFGGSSRGSFTYVFSYESFVSSYWGSHLLTNLRYAYGTLYINE</sequence>
<dbReference type="Proteomes" id="UP001060215">
    <property type="component" value="Chromosome 10"/>
</dbReference>
<dbReference type="EMBL" id="CM045767">
    <property type="protein sequence ID" value="KAI7998016.1"/>
    <property type="molecule type" value="Genomic_DNA"/>
</dbReference>
<keyword evidence="1" id="KW-0804">Transcription</keyword>
<reference evidence="1 2" key="1">
    <citation type="journal article" date="2022" name="Plant J.">
        <title>Chromosome-level genome of Camellia lanceoleosa provides a valuable resource for understanding genome evolution and self-incompatibility.</title>
        <authorList>
            <person name="Gong W."/>
            <person name="Xiao S."/>
            <person name="Wang L."/>
            <person name="Liao Z."/>
            <person name="Chang Y."/>
            <person name="Mo W."/>
            <person name="Hu G."/>
            <person name="Li W."/>
            <person name="Zhao G."/>
            <person name="Zhu H."/>
            <person name="Hu X."/>
            <person name="Ji K."/>
            <person name="Xiang X."/>
            <person name="Song Q."/>
            <person name="Yuan D."/>
            <person name="Jin S."/>
            <person name="Zhang L."/>
        </authorList>
    </citation>
    <scope>NUCLEOTIDE SEQUENCE [LARGE SCALE GENOMIC DNA]</scope>
    <source>
        <strain evidence="1">SQ_2022a</strain>
    </source>
</reference>
<name>A0ACC0GF12_9ERIC</name>
<proteinExistence type="predicted"/>
<organism evidence="1 2">
    <name type="scientific">Camellia lanceoleosa</name>
    <dbReference type="NCBI Taxonomy" id="1840588"/>
    <lineage>
        <taxon>Eukaryota</taxon>
        <taxon>Viridiplantae</taxon>
        <taxon>Streptophyta</taxon>
        <taxon>Embryophyta</taxon>
        <taxon>Tracheophyta</taxon>
        <taxon>Spermatophyta</taxon>
        <taxon>Magnoliopsida</taxon>
        <taxon>eudicotyledons</taxon>
        <taxon>Gunneridae</taxon>
        <taxon>Pentapetalae</taxon>
        <taxon>asterids</taxon>
        <taxon>Ericales</taxon>
        <taxon>Theaceae</taxon>
        <taxon>Camellia</taxon>
    </lineage>
</organism>
<evidence type="ECO:0000313" key="1">
    <source>
        <dbReference type="EMBL" id="KAI7998016.1"/>
    </source>
</evidence>
<keyword evidence="2" id="KW-1185">Reference proteome</keyword>
<evidence type="ECO:0000313" key="2">
    <source>
        <dbReference type="Proteomes" id="UP001060215"/>
    </source>
</evidence>
<comment type="caution">
    <text evidence="1">The sequence shown here is derived from an EMBL/GenBank/DDBJ whole genome shotgun (WGS) entry which is preliminary data.</text>
</comment>
<accession>A0ACC0GF12</accession>
<keyword evidence="1" id="KW-0240">DNA-directed RNA polymerase</keyword>
<protein>
    <submittedName>
        <fullName evidence="1">DNA-directed RNA polymerase subunit beta</fullName>
    </submittedName>
</protein>
<gene>
    <name evidence="1" type="ORF">LOK49_LG10G00010</name>
</gene>